<dbReference type="Pfam" id="PF07875">
    <property type="entry name" value="Coat_F"/>
    <property type="match status" value="2"/>
</dbReference>
<dbReference type="Gene3D" id="1.20.1260.10">
    <property type="match status" value="1"/>
</dbReference>
<reference evidence="2" key="1">
    <citation type="submission" date="2016-11" db="EMBL/GenBank/DDBJ databases">
        <authorList>
            <person name="Varghese N."/>
            <person name="Submissions S."/>
        </authorList>
    </citation>
    <scope>NUCLEOTIDE SEQUENCE [LARGE SCALE GENOMIC DNA]</scope>
    <source>
        <strain evidence="2">DSM 14826</strain>
    </source>
</reference>
<dbReference type="STRING" id="1120989.SAMN02745227_00857"/>
<dbReference type="RefSeq" id="WP_072906576.1">
    <property type="nucleotide sequence ID" value="NZ_FRAI01000007.1"/>
</dbReference>
<name>A0A1M6MNK3_9FIRM</name>
<accession>A0A1M6MNK3</accession>
<evidence type="ECO:0000313" key="2">
    <source>
        <dbReference type="Proteomes" id="UP000243547"/>
    </source>
</evidence>
<keyword evidence="2" id="KW-1185">Reference proteome</keyword>
<dbReference type="EMBL" id="FRAI01000007">
    <property type="protein sequence ID" value="SHJ84950.1"/>
    <property type="molecule type" value="Genomic_DNA"/>
</dbReference>
<dbReference type="InterPro" id="IPR012347">
    <property type="entry name" value="Ferritin-like"/>
</dbReference>
<dbReference type="InterPro" id="IPR009078">
    <property type="entry name" value="Ferritin-like_SF"/>
</dbReference>
<dbReference type="InterPro" id="IPR012851">
    <property type="entry name" value="Spore_coat_CotF-like"/>
</dbReference>
<proteinExistence type="predicted"/>
<protein>
    <submittedName>
        <fullName evidence="1">Spore coat protein CotF</fullName>
    </submittedName>
</protein>
<evidence type="ECO:0000313" key="1">
    <source>
        <dbReference type="EMBL" id="SHJ84950.1"/>
    </source>
</evidence>
<gene>
    <name evidence="1" type="ORF">SAMN02745227_00857</name>
</gene>
<dbReference type="Proteomes" id="UP000243547">
    <property type="component" value="Unassembled WGS sequence"/>
</dbReference>
<dbReference type="CDD" id="cd00657">
    <property type="entry name" value="Ferritin_like"/>
    <property type="match status" value="1"/>
</dbReference>
<keyword evidence="1" id="KW-0167">Capsid protein</keyword>
<dbReference type="AlphaFoldDB" id="A0A1M6MNK3"/>
<dbReference type="OrthoDB" id="1706542at2"/>
<dbReference type="SUPFAM" id="SSF47240">
    <property type="entry name" value="Ferritin-like"/>
    <property type="match status" value="1"/>
</dbReference>
<keyword evidence="1" id="KW-0946">Virion</keyword>
<organism evidence="1 2">
    <name type="scientific">Anaerobranca californiensis DSM 14826</name>
    <dbReference type="NCBI Taxonomy" id="1120989"/>
    <lineage>
        <taxon>Bacteria</taxon>
        <taxon>Bacillati</taxon>
        <taxon>Bacillota</taxon>
        <taxon>Clostridia</taxon>
        <taxon>Eubacteriales</taxon>
        <taxon>Proteinivoracaceae</taxon>
        <taxon>Anaerobranca</taxon>
    </lineage>
</organism>
<sequence>MLQLTNKERTLLQDLQSHEEICIQKYNNYANQAKDPQLKQIFQNLAQKEQNHYNTISQILQGQVPNMAAGGQQGQTTTMYSNQNNPMANSMGSGKEESLCNDMLMTEKYVSSAYNTSIFEMTNAQVRQALQHIQQEEQQHGEELFNYMRSHGMYNVNG</sequence>